<dbReference type="Proteomes" id="UP000242231">
    <property type="component" value="Unassembled WGS sequence"/>
</dbReference>
<sequence length="714" mass="80442">MQIAIFDAASEILMNVDTFDVTIELVKALMLLCIIRFLLRTGNKRHEGQKGWNLILAGFFLLLFSTLIDITDEFPELAQFVVIGNTGIQSFLEKLVGEGVGILLLLWGLLSWIPTLNQMTERLHQQVQERTSEQLKAKVFTEAVVEQSHDLVVACNIDGQITLSNNRHKKDLLWATPGLSLEEWSHRAPCYPPNGVIPLPLQQLPLYRALHGEVIKAEEIMIREPDQTPHLLLVSGCPIYNQLGEQVGAMISAHDITIQKQLETQLRHQAQHDSLTCLPNRLLYKDRLEQAIRRAQRRKEPVTVMMLDLDRFKEVNDSLGHAAGDQLLQQVAPRLLQCIRDHDTLARLGGDEFAIVLTPTRQDVPYAPESVAKRILDLLTQPFWLHEQQVRIGASIGIAQFPEDGQSSDTLLLHADIAMYQAKADGRNGFYFYQPKLNQKALARLNLENDLAQALEKNQFSLYYQPLVQAANSRCVAVETLLRWHHPTRGLLLADEFIPLAERSGLIIPIGEWVIRSACAQLQRWQQQGLPLLRVAVNLSERQLHQPDLSERIARILQDTRLPSGSLELELTESMLIQESESMLHLLDRIRQLGVQLSIDDFGTGYSSLSYLRQFPVSRLKLDRSFVQDIPRDTVLSQAIIELAHRLHMKVVAEGVETDAQRSFLAAHGCDELQGFLFSRAVPPEELAQLLAPTGDIKSTAQVGNSLRSPARSG</sequence>
<evidence type="ECO:0000259" key="6">
    <source>
        <dbReference type="PROSITE" id="PS50113"/>
    </source>
</evidence>
<dbReference type="InterPro" id="IPR000160">
    <property type="entry name" value="GGDEF_dom"/>
</dbReference>
<dbReference type="CDD" id="cd01948">
    <property type="entry name" value="EAL"/>
    <property type="match status" value="1"/>
</dbReference>
<dbReference type="RefSeq" id="WP_104485601.1">
    <property type="nucleotide sequence ID" value="NZ_BMYB01000009.1"/>
</dbReference>
<reference evidence="10" key="1">
    <citation type="submission" date="2016-11" db="EMBL/GenBank/DDBJ databases">
        <authorList>
            <person name="Sisinthy S."/>
            <person name="Ara S."/>
            <person name="Gundlapally S.R."/>
        </authorList>
    </citation>
    <scope>NUCLEOTIDE SEQUENCE [LARGE SCALE GENOMIC DNA]</scope>
    <source>
        <strain evidence="10">V1-41</strain>
    </source>
</reference>
<feature type="domain" description="EAL" evidence="7">
    <location>
        <begin position="444"/>
        <end position="695"/>
    </location>
</feature>
<keyword evidence="10" id="KW-1185">Reference proteome</keyword>
<dbReference type="Gene3D" id="3.30.70.270">
    <property type="match status" value="1"/>
</dbReference>
<dbReference type="CDD" id="cd01949">
    <property type="entry name" value="GGDEF"/>
    <property type="match status" value="1"/>
</dbReference>
<dbReference type="AlphaFoldDB" id="A0A2P5TPK1"/>
<dbReference type="InterPro" id="IPR052155">
    <property type="entry name" value="Biofilm_reg_signaling"/>
</dbReference>
<dbReference type="FunFam" id="3.20.20.450:FF:000001">
    <property type="entry name" value="Cyclic di-GMP phosphodiesterase yahA"/>
    <property type="match status" value="1"/>
</dbReference>
<dbReference type="GO" id="GO:0071732">
    <property type="term" value="P:cellular response to nitric oxide"/>
    <property type="evidence" value="ECO:0007669"/>
    <property type="project" value="UniProtKB-ARBA"/>
</dbReference>
<gene>
    <name evidence="9" type="ORF">UN63_04575</name>
</gene>
<evidence type="ECO:0000313" key="9">
    <source>
        <dbReference type="EMBL" id="PPL17568.1"/>
    </source>
</evidence>
<dbReference type="SUPFAM" id="SSF55073">
    <property type="entry name" value="Nucleotide cyclase"/>
    <property type="match status" value="1"/>
</dbReference>
<keyword evidence="5" id="KW-0812">Transmembrane</keyword>
<dbReference type="FunFam" id="3.30.70.270:FF:000001">
    <property type="entry name" value="Diguanylate cyclase domain protein"/>
    <property type="match status" value="1"/>
</dbReference>
<organism evidence="9 10">
    <name type="scientific">Oceanisphaera arctica</name>
    <dbReference type="NCBI Taxonomy" id="641510"/>
    <lineage>
        <taxon>Bacteria</taxon>
        <taxon>Pseudomonadati</taxon>
        <taxon>Pseudomonadota</taxon>
        <taxon>Gammaproteobacteria</taxon>
        <taxon>Aeromonadales</taxon>
        <taxon>Aeromonadaceae</taxon>
        <taxon>Oceanisphaera</taxon>
    </lineage>
</organism>
<comment type="catalytic activity">
    <reaction evidence="4">
        <text>3',3'-c-di-GMP + H2O = 5'-phosphoguanylyl(3'-&gt;5')guanosine + H(+)</text>
        <dbReference type="Rhea" id="RHEA:24902"/>
        <dbReference type="ChEBI" id="CHEBI:15377"/>
        <dbReference type="ChEBI" id="CHEBI:15378"/>
        <dbReference type="ChEBI" id="CHEBI:58754"/>
        <dbReference type="ChEBI" id="CHEBI:58805"/>
        <dbReference type="EC" id="3.1.4.52"/>
    </reaction>
    <physiologicalReaction direction="left-to-right" evidence="4">
        <dbReference type="Rhea" id="RHEA:24903"/>
    </physiologicalReaction>
</comment>
<dbReference type="InterPro" id="IPR029787">
    <property type="entry name" value="Nucleotide_cyclase"/>
</dbReference>
<comment type="caution">
    <text evidence="9">The sequence shown here is derived from an EMBL/GenBank/DDBJ whole genome shotgun (WGS) entry which is preliminary data.</text>
</comment>
<accession>A0A2P5TPK1</accession>
<evidence type="ECO:0000256" key="1">
    <source>
        <dbReference type="ARBA" id="ARBA00001946"/>
    </source>
</evidence>
<dbReference type="EMBL" id="MPZM01000006">
    <property type="protein sequence ID" value="PPL17568.1"/>
    <property type="molecule type" value="Genomic_DNA"/>
</dbReference>
<dbReference type="Pfam" id="PF00990">
    <property type="entry name" value="GGDEF"/>
    <property type="match status" value="1"/>
</dbReference>
<dbReference type="SUPFAM" id="SSF141868">
    <property type="entry name" value="EAL domain-like"/>
    <property type="match status" value="1"/>
</dbReference>
<evidence type="ECO:0000256" key="4">
    <source>
        <dbReference type="ARBA" id="ARBA00051114"/>
    </source>
</evidence>
<keyword evidence="3" id="KW-0973">c-di-GMP</keyword>
<dbReference type="PANTHER" id="PTHR44757:SF2">
    <property type="entry name" value="BIOFILM ARCHITECTURE MAINTENANCE PROTEIN MBAA"/>
    <property type="match status" value="1"/>
</dbReference>
<dbReference type="GO" id="GO:0071111">
    <property type="term" value="F:cyclic-guanylate-specific phosphodiesterase activity"/>
    <property type="evidence" value="ECO:0007669"/>
    <property type="project" value="UniProtKB-EC"/>
</dbReference>
<keyword evidence="5" id="KW-0472">Membrane</keyword>
<comment type="cofactor">
    <cofactor evidence="1">
        <name>Mg(2+)</name>
        <dbReference type="ChEBI" id="CHEBI:18420"/>
    </cofactor>
</comment>
<evidence type="ECO:0000259" key="7">
    <source>
        <dbReference type="PROSITE" id="PS50883"/>
    </source>
</evidence>
<dbReference type="OrthoDB" id="6168558at2"/>
<dbReference type="Pfam" id="PF00563">
    <property type="entry name" value="EAL"/>
    <property type="match status" value="1"/>
</dbReference>
<dbReference type="InterPro" id="IPR043128">
    <property type="entry name" value="Rev_trsase/Diguanyl_cyclase"/>
</dbReference>
<feature type="domain" description="GGDEF" evidence="8">
    <location>
        <begin position="300"/>
        <end position="435"/>
    </location>
</feature>
<name>A0A2P5TPK1_9GAMM</name>
<evidence type="ECO:0000259" key="8">
    <source>
        <dbReference type="PROSITE" id="PS50887"/>
    </source>
</evidence>
<evidence type="ECO:0000256" key="2">
    <source>
        <dbReference type="ARBA" id="ARBA00012282"/>
    </source>
</evidence>
<feature type="transmembrane region" description="Helical" evidence="5">
    <location>
        <begin position="51"/>
        <end position="68"/>
    </location>
</feature>
<dbReference type="EC" id="3.1.4.52" evidence="2"/>
<feature type="transmembrane region" description="Helical" evidence="5">
    <location>
        <begin position="21"/>
        <end position="39"/>
    </location>
</feature>
<evidence type="ECO:0000313" key="10">
    <source>
        <dbReference type="Proteomes" id="UP000242231"/>
    </source>
</evidence>
<keyword evidence="5" id="KW-1133">Transmembrane helix</keyword>
<dbReference type="PROSITE" id="PS50883">
    <property type="entry name" value="EAL"/>
    <property type="match status" value="1"/>
</dbReference>
<proteinExistence type="predicted"/>
<dbReference type="NCBIfam" id="TIGR00254">
    <property type="entry name" value="GGDEF"/>
    <property type="match status" value="1"/>
</dbReference>
<dbReference type="Gene3D" id="3.20.20.450">
    <property type="entry name" value="EAL domain"/>
    <property type="match status" value="1"/>
</dbReference>
<dbReference type="InterPro" id="IPR001633">
    <property type="entry name" value="EAL_dom"/>
</dbReference>
<evidence type="ECO:0000256" key="3">
    <source>
        <dbReference type="ARBA" id="ARBA00022636"/>
    </source>
</evidence>
<evidence type="ECO:0000256" key="5">
    <source>
        <dbReference type="SAM" id="Phobius"/>
    </source>
</evidence>
<dbReference type="SUPFAM" id="SSF55785">
    <property type="entry name" value="PYP-like sensor domain (PAS domain)"/>
    <property type="match status" value="1"/>
</dbReference>
<dbReference type="PROSITE" id="PS50113">
    <property type="entry name" value="PAC"/>
    <property type="match status" value="1"/>
</dbReference>
<dbReference type="InterPro" id="IPR035965">
    <property type="entry name" value="PAS-like_dom_sf"/>
</dbReference>
<dbReference type="InterPro" id="IPR035919">
    <property type="entry name" value="EAL_sf"/>
</dbReference>
<dbReference type="SMART" id="SM00267">
    <property type="entry name" value="GGDEF"/>
    <property type="match status" value="1"/>
</dbReference>
<dbReference type="PANTHER" id="PTHR44757">
    <property type="entry name" value="DIGUANYLATE CYCLASE DGCP"/>
    <property type="match status" value="1"/>
</dbReference>
<feature type="domain" description="PAC" evidence="6">
    <location>
        <begin position="216"/>
        <end position="268"/>
    </location>
</feature>
<dbReference type="PROSITE" id="PS50887">
    <property type="entry name" value="GGDEF"/>
    <property type="match status" value="1"/>
</dbReference>
<dbReference type="Gene3D" id="3.30.450.20">
    <property type="entry name" value="PAS domain"/>
    <property type="match status" value="1"/>
</dbReference>
<dbReference type="SMART" id="SM00052">
    <property type="entry name" value="EAL"/>
    <property type="match status" value="1"/>
</dbReference>
<dbReference type="InterPro" id="IPR000700">
    <property type="entry name" value="PAS-assoc_C"/>
</dbReference>
<protein>
    <recommendedName>
        <fullName evidence="2">cyclic-guanylate-specific phosphodiesterase</fullName>
        <ecNumber evidence="2">3.1.4.52</ecNumber>
    </recommendedName>
</protein>